<dbReference type="FunCoup" id="A0A251SAD5">
    <property type="interactions" value="3580"/>
</dbReference>
<dbReference type="GO" id="GO:0003723">
    <property type="term" value="F:RNA binding"/>
    <property type="evidence" value="ECO:0000318"/>
    <property type="project" value="GO_Central"/>
</dbReference>
<accession>A0A251SAD5</accession>
<reference evidence="3" key="1">
    <citation type="journal article" date="2017" name="Nature">
        <title>The sunflower genome provides insights into oil metabolism, flowering and Asterid evolution.</title>
        <authorList>
            <person name="Badouin H."/>
            <person name="Gouzy J."/>
            <person name="Grassa C.J."/>
            <person name="Murat F."/>
            <person name="Staton S.E."/>
            <person name="Cottret L."/>
            <person name="Lelandais-Briere C."/>
            <person name="Owens G.L."/>
            <person name="Carrere S."/>
            <person name="Mayjonade B."/>
            <person name="Legrand L."/>
            <person name="Gill N."/>
            <person name="Kane N.C."/>
            <person name="Bowers J.E."/>
            <person name="Hubner S."/>
            <person name="Bellec A."/>
            <person name="Berard A."/>
            <person name="Berges H."/>
            <person name="Blanchet N."/>
            <person name="Boniface M.C."/>
            <person name="Brunel D."/>
            <person name="Catrice O."/>
            <person name="Chaidir N."/>
            <person name="Claudel C."/>
            <person name="Donnadieu C."/>
            <person name="Faraut T."/>
            <person name="Fievet G."/>
            <person name="Helmstetter N."/>
            <person name="King M."/>
            <person name="Knapp S.J."/>
            <person name="Lai Z."/>
            <person name="Le Paslier M.C."/>
            <person name="Lippi Y."/>
            <person name="Lorenzon L."/>
            <person name="Mandel J.R."/>
            <person name="Marage G."/>
            <person name="Marchand G."/>
            <person name="Marquand E."/>
            <person name="Bret-Mestries E."/>
            <person name="Morien E."/>
            <person name="Nambeesan S."/>
            <person name="Nguyen T."/>
            <person name="Pegot-Espagnet P."/>
            <person name="Pouilly N."/>
            <person name="Raftis F."/>
            <person name="Sallet E."/>
            <person name="Schiex T."/>
            <person name="Thomas J."/>
            <person name="Vandecasteele C."/>
            <person name="Vares D."/>
            <person name="Vear F."/>
            <person name="Vautrin S."/>
            <person name="Crespi M."/>
            <person name="Mangin B."/>
            <person name="Burke J.M."/>
            <person name="Salse J."/>
            <person name="Munos S."/>
            <person name="Vincourt P."/>
            <person name="Rieseberg L.H."/>
            <person name="Langlade N.B."/>
        </authorList>
    </citation>
    <scope>NUCLEOTIDE SEQUENCE [LARGE SCALE GENOMIC DNA]</scope>
    <source>
        <strain evidence="3">cv. SF193</strain>
    </source>
</reference>
<name>A0A251SAD5_HELAN</name>
<dbReference type="InterPro" id="IPR028364">
    <property type="entry name" value="Ribosomal_uL1/biogenesis"/>
</dbReference>
<feature type="compositionally biased region" description="Basic and acidic residues" evidence="1">
    <location>
        <begin position="341"/>
        <end position="350"/>
    </location>
</feature>
<evidence type="ECO:0000313" key="2">
    <source>
        <dbReference type="EMBL" id="OTF95827.1"/>
    </source>
</evidence>
<evidence type="ECO:0000313" key="3">
    <source>
        <dbReference type="Proteomes" id="UP000215914"/>
    </source>
</evidence>
<dbReference type="InParanoid" id="A0A251SAD5"/>
<dbReference type="EMBL" id="CM007904">
    <property type="protein sequence ID" value="OTF95827.1"/>
    <property type="molecule type" value="Genomic_DNA"/>
</dbReference>
<dbReference type="CDD" id="cd00403">
    <property type="entry name" value="Ribosomal_L1"/>
    <property type="match status" value="1"/>
</dbReference>
<dbReference type="SUPFAM" id="SSF56808">
    <property type="entry name" value="Ribosomal protein L1"/>
    <property type="match status" value="1"/>
</dbReference>
<keyword evidence="2" id="KW-0689">Ribosomal protein</keyword>
<feature type="compositionally biased region" description="Basic residues" evidence="1">
    <location>
        <begin position="362"/>
        <end position="372"/>
    </location>
</feature>
<dbReference type="GO" id="GO:0005730">
    <property type="term" value="C:nucleolus"/>
    <property type="evidence" value="ECO:0000318"/>
    <property type="project" value="GO_Central"/>
</dbReference>
<feature type="region of interest" description="Disordered" evidence="1">
    <location>
        <begin position="269"/>
        <end position="416"/>
    </location>
</feature>
<evidence type="ECO:0000256" key="1">
    <source>
        <dbReference type="SAM" id="MobiDB-lite"/>
    </source>
</evidence>
<protein>
    <submittedName>
        <fullName evidence="2">Putative ribosomal protein L1, 3-layer alpha/beta-sandwich</fullName>
    </submittedName>
</protein>
<sequence length="439" mass="48563">MAAIPPSIDAAATTAVDALLKWKTKQSDSQNPQLLPQDDFIYLNLTLKKIPQKGSINGPRANPNKIPLPHPIVSTNFSEICLIIDDRPTSKLTSAIAKKKIKEEGISVTKVLKLSKLRTDYKPFEAKRKLCDSYDMFFADKRVVTLLPKLLGKWFFKKKKLPLGVDLSHKNWKEQIERGCGSGLLWFGTGTCSVVRVAKVSMERDEIVENVKAAIAGAIGFVGKKLGGVRSLHLKLADSVALPVYQSLPDVKLRIEGVRVERLEGVEEVEKDGEKKKKKSSKKGRIHEMDLDVNEVDEPEVENENDENVDDGLDGGLGKKKRKGDGIEVGKKTKKKSKKGKGVEVEVSRDSDDEVVEEVKPAKKSVKEKKRKGDVMEESDVSAKSSDKIAKEKGKKVDDSGKKEKKKGSVLGKRGNNKLLGACDLRTVSIYLLQGHNYL</sequence>
<dbReference type="STRING" id="4232.A0A251SAD5"/>
<dbReference type="Proteomes" id="UP000215914">
    <property type="component" value="Chromosome 15"/>
</dbReference>
<dbReference type="InterPro" id="IPR050257">
    <property type="entry name" value="eL8/uL1-like"/>
</dbReference>
<dbReference type="InterPro" id="IPR016095">
    <property type="entry name" value="Ribosomal_uL1_3-a/b-sand"/>
</dbReference>
<gene>
    <name evidence="2" type="ORF">HannXRQ_Chr15g0487351</name>
</gene>
<dbReference type="FunFam" id="3.40.50.790:FF:000012">
    <property type="entry name" value="Ribosomal protein L1p/L10e family"/>
    <property type="match status" value="1"/>
</dbReference>
<dbReference type="InterPro" id="IPR023674">
    <property type="entry name" value="Ribosomal_uL1-like"/>
</dbReference>
<keyword evidence="2" id="KW-0687">Ribonucleoprotein</keyword>
<dbReference type="PANTHER" id="PTHR23105">
    <property type="entry name" value="RIBOSOMAL PROTEIN L7AE FAMILY MEMBER"/>
    <property type="match status" value="1"/>
</dbReference>
<dbReference type="GO" id="GO:0005840">
    <property type="term" value="C:ribosome"/>
    <property type="evidence" value="ECO:0007669"/>
    <property type="project" value="UniProtKB-KW"/>
</dbReference>
<feature type="compositionally biased region" description="Basic residues" evidence="1">
    <location>
        <begin position="276"/>
        <end position="285"/>
    </location>
</feature>
<proteinExistence type="predicted"/>
<dbReference type="AlphaFoldDB" id="A0A251SAD5"/>
<keyword evidence="3" id="KW-1185">Reference proteome</keyword>
<dbReference type="Gene3D" id="3.40.50.790">
    <property type="match status" value="1"/>
</dbReference>
<feature type="compositionally biased region" description="Basic and acidic residues" evidence="1">
    <location>
        <begin position="385"/>
        <end position="402"/>
    </location>
</feature>
<dbReference type="Pfam" id="PF00687">
    <property type="entry name" value="Ribosomal_L1"/>
    <property type="match status" value="1"/>
</dbReference>
<organism evidence="2 3">
    <name type="scientific">Helianthus annuus</name>
    <name type="common">Common sunflower</name>
    <dbReference type="NCBI Taxonomy" id="4232"/>
    <lineage>
        <taxon>Eukaryota</taxon>
        <taxon>Viridiplantae</taxon>
        <taxon>Streptophyta</taxon>
        <taxon>Embryophyta</taxon>
        <taxon>Tracheophyta</taxon>
        <taxon>Spermatophyta</taxon>
        <taxon>Magnoliopsida</taxon>
        <taxon>eudicotyledons</taxon>
        <taxon>Gunneridae</taxon>
        <taxon>Pentapetalae</taxon>
        <taxon>asterids</taxon>
        <taxon>campanulids</taxon>
        <taxon>Asterales</taxon>
        <taxon>Asteraceae</taxon>
        <taxon>Asteroideae</taxon>
        <taxon>Heliantheae alliance</taxon>
        <taxon>Heliantheae</taxon>
        <taxon>Helianthus</taxon>
    </lineage>
</organism>
<dbReference type="OMA" id="GHTGMQA"/>
<feature type="compositionally biased region" description="Acidic residues" evidence="1">
    <location>
        <begin position="291"/>
        <end position="313"/>
    </location>
</feature>